<dbReference type="Gene3D" id="1.10.10.60">
    <property type="entry name" value="Homeodomain-like"/>
    <property type="match status" value="1"/>
</dbReference>
<dbReference type="FunFam" id="1.10.10.60:FF:000002">
    <property type="entry name" value="Myb family transcription factor"/>
    <property type="match status" value="1"/>
</dbReference>
<sequence>MNMNNPVPCQAVSGGSSGGYLFASPSGFCNVSAVSSHGRNSQTQPPVATMTTERLAMQDCPLEAPSSSLINHNHHQDFIDPLEEFFDFSDHVPVPDPQAESSGVMVVSSVEPHHKSEWQNWADQLISADDGLEPNWSELLGDSSSHIPNSQIPTPFPEVPRQEINANQQQQMVLSEEQLSGRNSSSCAATSKQRMRWTPELHEAFVEAVNQLGGSERATPKAVLKLLNNPGLTIYHVKSHLQKYRTARYKPELSGDIAKDPPEKNLKTIEDIRSLDLKTSIEITEALRLQMEVQKKLHEQLEIQRSLQLQIEEQGRYLQMMIDKQQKMQEKKKDTSAPSPDLSQVLPKATNSVNEKLKMDQFESASGATRKRAREDYTSRD</sequence>
<comment type="subcellular location">
    <subcellularLocation>
        <location evidence="1">Nucleus</location>
    </subcellularLocation>
</comment>
<evidence type="ECO:0000256" key="2">
    <source>
        <dbReference type="ARBA" id="ARBA00006783"/>
    </source>
</evidence>
<feature type="compositionally biased region" description="Basic and acidic residues" evidence="7">
    <location>
        <begin position="324"/>
        <end position="335"/>
    </location>
</feature>
<dbReference type="GO" id="GO:0003677">
    <property type="term" value="F:DNA binding"/>
    <property type="evidence" value="ECO:0007669"/>
    <property type="project" value="InterPro"/>
</dbReference>
<dbReference type="PANTHER" id="PTHR31499">
    <property type="entry name" value="MYB FAMILY TRANSCRIPTION FACTOR PHL11"/>
    <property type="match status" value="1"/>
</dbReference>
<feature type="domain" description="HTH myb-type" evidence="8">
    <location>
        <begin position="189"/>
        <end position="249"/>
    </location>
</feature>
<keyword evidence="6" id="KW-0539">Nucleus</keyword>
<dbReference type="GO" id="GO:0005634">
    <property type="term" value="C:nucleus"/>
    <property type="evidence" value="ECO:0007669"/>
    <property type="project" value="UniProtKB-SubCell"/>
</dbReference>
<comment type="similarity">
    <text evidence="2">Belongs to the MYB-CC family.</text>
</comment>
<dbReference type="InterPro" id="IPR009057">
    <property type="entry name" value="Homeodomain-like_sf"/>
</dbReference>
<dbReference type="GO" id="GO:0003700">
    <property type="term" value="F:DNA-binding transcription factor activity"/>
    <property type="evidence" value="ECO:0007669"/>
    <property type="project" value="InterPro"/>
</dbReference>
<proteinExistence type="inferred from homology"/>
<evidence type="ECO:0000256" key="4">
    <source>
        <dbReference type="ARBA" id="ARBA00023054"/>
    </source>
</evidence>
<dbReference type="EMBL" id="GEVK01012161">
    <property type="protein sequence ID" value="JAU40671.1"/>
    <property type="molecule type" value="Transcribed_RNA"/>
</dbReference>
<keyword evidence="5" id="KW-0804">Transcription</keyword>
<dbReference type="InterPro" id="IPR046955">
    <property type="entry name" value="PHR1-like"/>
</dbReference>
<dbReference type="NCBIfam" id="TIGR01557">
    <property type="entry name" value="myb_SHAQKYF"/>
    <property type="match status" value="1"/>
</dbReference>
<gene>
    <name evidence="9" type="ORF">LC_TR12269_c0_g1_i1_g.42550</name>
</gene>
<evidence type="ECO:0000313" key="9">
    <source>
        <dbReference type="EMBL" id="JAU40671.1"/>
    </source>
</evidence>
<dbReference type="InterPro" id="IPR025756">
    <property type="entry name" value="Myb_CC_LHEQLE"/>
</dbReference>
<dbReference type="Pfam" id="PF14379">
    <property type="entry name" value="Myb_CC_LHEQLE"/>
    <property type="match status" value="1"/>
</dbReference>
<keyword evidence="3" id="KW-0805">Transcription regulation</keyword>
<evidence type="ECO:0000256" key="7">
    <source>
        <dbReference type="SAM" id="MobiDB-lite"/>
    </source>
</evidence>
<evidence type="ECO:0000256" key="1">
    <source>
        <dbReference type="ARBA" id="ARBA00004123"/>
    </source>
</evidence>
<dbReference type="InterPro" id="IPR006447">
    <property type="entry name" value="Myb_dom_plants"/>
</dbReference>
<evidence type="ECO:0000256" key="5">
    <source>
        <dbReference type="ARBA" id="ARBA00023163"/>
    </source>
</evidence>
<dbReference type="AlphaFoldDB" id="A0A1J3FA27"/>
<feature type="region of interest" description="Disordered" evidence="7">
    <location>
        <begin position="324"/>
        <end position="381"/>
    </location>
</feature>
<keyword evidence="4" id="KW-0175">Coiled coil</keyword>
<organism evidence="9">
    <name type="scientific">Noccaea caerulescens</name>
    <name type="common">Alpine penny-cress</name>
    <name type="synonym">Thlaspi caerulescens</name>
    <dbReference type="NCBI Taxonomy" id="107243"/>
    <lineage>
        <taxon>Eukaryota</taxon>
        <taxon>Viridiplantae</taxon>
        <taxon>Streptophyta</taxon>
        <taxon>Embryophyta</taxon>
        <taxon>Tracheophyta</taxon>
        <taxon>Spermatophyta</taxon>
        <taxon>Magnoliopsida</taxon>
        <taxon>eudicotyledons</taxon>
        <taxon>Gunneridae</taxon>
        <taxon>Pentapetalae</taxon>
        <taxon>rosids</taxon>
        <taxon>malvids</taxon>
        <taxon>Brassicales</taxon>
        <taxon>Brassicaceae</taxon>
        <taxon>Coluteocarpeae</taxon>
        <taxon>Noccaea</taxon>
    </lineage>
</organism>
<protein>
    <submittedName>
        <fullName evidence="9">Protein PHR1-LIKE 1</fullName>
    </submittedName>
</protein>
<accession>A0A1J3FA27</accession>
<dbReference type="SUPFAM" id="SSF46689">
    <property type="entry name" value="Homeodomain-like"/>
    <property type="match status" value="1"/>
</dbReference>
<evidence type="ECO:0000256" key="6">
    <source>
        <dbReference type="ARBA" id="ARBA00023242"/>
    </source>
</evidence>
<evidence type="ECO:0000256" key="3">
    <source>
        <dbReference type="ARBA" id="ARBA00023015"/>
    </source>
</evidence>
<dbReference type="PANTHER" id="PTHR31499:SF80">
    <property type="entry name" value="HTH MYB-TYPE DOMAIN-CONTAINING PROTEIN"/>
    <property type="match status" value="1"/>
</dbReference>
<dbReference type="InterPro" id="IPR001005">
    <property type="entry name" value="SANT/Myb"/>
</dbReference>
<evidence type="ECO:0000259" key="8">
    <source>
        <dbReference type="PROSITE" id="PS51294"/>
    </source>
</evidence>
<name>A0A1J3FA27_NOCCA</name>
<reference evidence="9" key="1">
    <citation type="submission" date="2016-07" db="EMBL/GenBank/DDBJ databases">
        <title>De novo transcriptome assembly of four accessions of the metal hyperaccumulator plant Noccaea caerulescens.</title>
        <authorList>
            <person name="Blande D."/>
            <person name="Halimaa P."/>
            <person name="Tervahauta A.I."/>
            <person name="Aarts M.G."/>
            <person name="Karenlampi S.O."/>
        </authorList>
    </citation>
    <scope>NUCLEOTIDE SEQUENCE</scope>
</reference>
<dbReference type="InterPro" id="IPR017930">
    <property type="entry name" value="Myb_dom"/>
</dbReference>
<dbReference type="PROSITE" id="PS51294">
    <property type="entry name" value="HTH_MYB"/>
    <property type="match status" value="1"/>
</dbReference>
<dbReference type="Pfam" id="PF00249">
    <property type="entry name" value="Myb_DNA-binding"/>
    <property type="match status" value="1"/>
</dbReference>